<accession>E6PDK0</accession>
<keyword evidence="2 4" id="KW-0689">Ribosomal protein</keyword>
<dbReference type="InterPro" id="IPR036049">
    <property type="entry name" value="Ribosomal_uL29_sf"/>
</dbReference>
<dbReference type="HAMAP" id="MF_00374">
    <property type="entry name" value="Ribosomal_uL29"/>
    <property type="match status" value="1"/>
</dbReference>
<dbReference type="SUPFAM" id="SSF46561">
    <property type="entry name" value="Ribosomal protein L29 (L29p)"/>
    <property type="match status" value="1"/>
</dbReference>
<gene>
    <name evidence="4" type="primary">rpmC</name>
    <name evidence="4" type="ORF">CARN1_1637</name>
    <name evidence="5" type="ORF">CARN4_1579</name>
</gene>
<dbReference type="NCBIfam" id="TIGR00012">
    <property type="entry name" value="L29"/>
    <property type="match status" value="1"/>
</dbReference>
<dbReference type="PANTHER" id="PTHR10916">
    <property type="entry name" value="60S RIBOSOMAL PROTEIN L35/50S RIBOSOMAL PROTEIN L29"/>
    <property type="match status" value="1"/>
</dbReference>
<dbReference type="EMBL" id="CABO01000061">
    <property type="protein sequence ID" value="CBI03414.1"/>
    <property type="molecule type" value="Genomic_DNA"/>
</dbReference>
<proteinExistence type="inferred from homology"/>
<sequence>MKHGDLSEFRNLTVAELQQKARETKGEMFNLRFALRTGHLSDFSKIRAMRRTYARIQTVISEKRMAEEQHGAA</sequence>
<dbReference type="GO" id="GO:0022625">
    <property type="term" value="C:cytosolic large ribosomal subunit"/>
    <property type="evidence" value="ECO:0007669"/>
    <property type="project" value="TreeGrafter"/>
</dbReference>
<dbReference type="Gene3D" id="1.10.287.310">
    <property type="match status" value="1"/>
</dbReference>
<evidence type="ECO:0000256" key="2">
    <source>
        <dbReference type="ARBA" id="ARBA00022980"/>
    </source>
</evidence>
<evidence type="ECO:0000313" key="4">
    <source>
        <dbReference type="EMBL" id="CBH74535.1"/>
    </source>
</evidence>
<protein>
    <submittedName>
        <fullName evidence="4">Ribosomal protein L29</fullName>
    </submittedName>
</protein>
<organism evidence="4">
    <name type="scientific">mine drainage metagenome</name>
    <dbReference type="NCBI Taxonomy" id="410659"/>
    <lineage>
        <taxon>unclassified sequences</taxon>
        <taxon>metagenomes</taxon>
        <taxon>ecological metagenomes</taxon>
    </lineage>
</organism>
<evidence type="ECO:0000256" key="3">
    <source>
        <dbReference type="ARBA" id="ARBA00023274"/>
    </source>
</evidence>
<comment type="similarity">
    <text evidence="1">Belongs to the universal ribosomal protein uL29 family.</text>
</comment>
<evidence type="ECO:0000256" key="1">
    <source>
        <dbReference type="ARBA" id="ARBA00009254"/>
    </source>
</evidence>
<keyword evidence="3" id="KW-0687">Ribonucleoprotein</keyword>
<dbReference type="EMBL" id="CABL01000002">
    <property type="protein sequence ID" value="CBH74535.1"/>
    <property type="molecule type" value="Genomic_DNA"/>
</dbReference>
<reference evidence="4" key="1">
    <citation type="submission" date="2009-10" db="EMBL/GenBank/DDBJ databases">
        <title>Diversity of trophic interactions inside an arsenic-rich microbial ecosystem.</title>
        <authorList>
            <person name="Bertin P.N."/>
            <person name="Heinrich-Salmeron A."/>
            <person name="Pelletier E."/>
            <person name="Goulhen-Chollet F."/>
            <person name="Arsene-Ploetze F."/>
            <person name="Gallien S."/>
            <person name="Calteau A."/>
            <person name="Vallenet D."/>
            <person name="Casiot C."/>
            <person name="Chane-Woon-Ming B."/>
            <person name="Giloteaux L."/>
            <person name="Barakat M."/>
            <person name="Bonnefoy V."/>
            <person name="Bruneel O."/>
            <person name="Chandler M."/>
            <person name="Cleiss J."/>
            <person name="Duran R."/>
            <person name="Elbaz-Poulichet F."/>
            <person name="Fonknechten N."/>
            <person name="Lauga B."/>
            <person name="Mornico D."/>
            <person name="Ortet P."/>
            <person name="Schaeffer C."/>
            <person name="Siguier P."/>
            <person name="Alexander Thil Smith A."/>
            <person name="Van Dorsselaer A."/>
            <person name="Weissenbach J."/>
            <person name="Medigue C."/>
            <person name="Le Paslier D."/>
        </authorList>
    </citation>
    <scope>NUCLEOTIDE SEQUENCE</scope>
</reference>
<name>E6PDK0_9ZZZZ</name>
<dbReference type="PANTHER" id="PTHR10916:SF0">
    <property type="entry name" value="LARGE RIBOSOMAL SUBUNIT PROTEIN UL29C"/>
    <property type="match status" value="1"/>
</dbReference>
<dbReference type="CDD" id="cd00427">
    <property type="entry name" value="Ribosomal_L29_HIP"/>
    <property type="match status" value="1"/>
</dbReference>
<dbReference type="GO" id="GO:0003735">
    <property type="term" value="F:structural constituent of ribosome"/>
    <property type="evidence" value="ECO:0007669"/>
    <property type="project" value="InterPro"/>
</dbReference>
<dbReference type="InterPro" id="IPR001854">
    <property type="entry name" value="Ribosomal_uL29"/>
</dbReference>
<dbReference type="InterPro" id="IPR050063">
    <property type="entry name" value="Ribosomal_protein_uL29"/>
</dbReference>
<evidence type="ECO:0000313" key="5">
    <source>
        <dbReference type="EMBL" id="CBI03414.1"/>
    </source>
</evidence>
<dbReference type="GO" id="GO:0006412">
    <property type="term" value="P:translation"/>
    <property type="evidence" value="ECO:0007669"/>
    <property type="project" value="InterPro"/>
</dbReference>
<dbReference type="Pfam" id="PF00831">
    <property type="entry name" value="Ribosomal_L29"/>
    <property type="match status" value="1"/>
</dbReference>
<dbReference type="AlphaFoldDB" id="E6PDK0"/>
<comment type="caution">
    <text evidence="4">The sequence shown here is derived from an EMBL/GenBank/DDBJ whole genome shotgun (WGS) entry which is preliminary data.</text>
</comment>